<keyword evidence="3" id="KW-1185">Reference proteome</keyword>
<evidence type="ECO:0000256" key="1">
    <source>
        <dbReference type="SAM" id="Phobius"/>
    </source>
</evidence>
<keyword evidence="1" id="KW-0472">Membrane</keyword>
<evidence type="ECO:0000313" key="2">
    <source>
        <dbReference type="EMBL" id="MCC2137993.1"/>
    </source>
</evidence>
<name>A0AAE3ANR8_9FIRM</name>
<keyword evidence="1" id="KW-0812">Transmembrane</keyword>
<proteinExistence type="predicted"/>
<keyword evidence="1" id="KW-1133">Transmembrane helix</keyword>
<gene>
    <name evidence="2" type="ORF">LKD31_13425</name>
</gene>
<sequence>SPLMYLLSYIRGDFVYCPVLLVLFNFLGRALLLLFTFPVPRSARKFQTRLWHCGTGTSTGRTAGANFPRPGNFCRLQTTRPASGFLGNKKNSCL</sequence>
<dbReference type="Proteomes" id="UP001199424">
    <property type="component" value="Unassembled WGS sequence"/>
</dbReference>
<feature type="non-terminal residue" evidence="2">
    <location>
        <position position="1"/>
    </location>
</feature>
<reference evidence="2" key="1">
    <citation type="submission" date="2021-10" db="EMBL/GenBank/DDBJ databases">
        <title>Anaerobic single-cell dispensing facilitates the cultivation of human gut bacteria.</title>
        <authorList>
            <person name="Afrizal A."/>
        </authorList>
    </citation>
    <scope>NUCLEOTIDE SEQUENCE</scope>
    <source>
        <strain evidence="2">CLA-AA-H250</strain>
    </source>
</reference>
<organism evidence="2 3">
    <name type="scientific">Hominenteromicrobium mulieris</name>
    <dbReference type="NCBI Taxonomy" id="2885357"/>
    <lineage>
        <taxon>Bacteria</taxon>
        <taxon>Bacillati</taxon>
        <taxon>Bacillota</taxon>
        <taxon>Clostridia</taxon>
        <taxon>Eubacteriales</taxon>
        <taxon>Oscillospiraceae</taxon>
        <taxon>Hominenteromicrobium</taxon>
    </lineage>
</organism>
<accession>A0AAE3ANR8</accession>
<dbReference type="RefSeq" id="WP_308450106.1">
    <property type="nucleotide sequence ID" value="NZ_JAJEQC010000022.1"/>
</dbReference>
<evidence type="ECO:0000313" key="3">
    <source>
        <dbReference type="Proteomes" id="UP001199424"/>
    </source>
</evidence>
<dbReference type="AlphaFoldDB" id="A0AAE3ANR8"/>
<dbReference type="EMBL" id="JAJEQC010000022">
    <property type="protein sequence ID" value="MCC2137993.1"/>
    <property type="molecule type" value="Genomic_DNA"/>
</dbReference>
<feature type="transmembrane region" description="Helical" evidence="1">
    <location>
        <begin position="20"/>
        <end position="39"/>
    </location>
</feature>
<comment type="caution">
    <text evidence="2">The sequence shown here is derived from an EMBL/GenBank/DDBJ whole genome shotgun (WGS) entry which is preliminary data.</text>
</comment>
<protein>
    <submittedName>
        <fullName evidence="2">Uncharacterized protein</fullName>
    </submittedName>
</protein>